<proteinExistence type="predicted"/>
<organism evidence="1 2">
    <name type="scientific">Zalaria obscura</name>
    <dbReference type="NCBI Taxonomy" id="2024903"/>
    <lineage>
        <taxon>Eukaryota</taxon>
        <taxon>Fungi</taxon>
        <taxon>Dikarya</taxon>
        <taxon>Ascomycota</taxon>
        <taxon>Pezizomycotina</taxon>
        <taxon>Dothideomycetes</taxon>
        <taxon>Dothideomycetidae</taxon>
        <taxon>Dothideales</taxon>
        <taxon>Zalariaceae</taxon>
        <taxon>Zalaria</taxon>
    </lineage>
</organism>
<name>A0ACC3S9S2_9PEZI</name>
<dbReference type="EMBL" id="JAMKPW020000031">
    <property type="protein sequence ID" value="KAK8203355.1"/>
    <property type="molecule type" value="Genomic_DNA"/>
</dbReference>
<evidence type="ECO:0000313" key="2">
    <source>
        <dbReference type="Proteomes" id="UP001320706"/>
    </source>
</evidence>
<accession>A0ACC3S9S2</accession>
<gene>
    <name evidence="1" type="ORF">M8818_005333</name>
</gene>
<reference evidence="1" key="1">
    <citation type="submission" date="2024-02" db="EMBL/GenBank/DDBJ databases">
        <title>Metagenome Assembled Genome of Zalaria obscura JY119.</title>
        <authorList>
            <person name="Vighnesh L."/>
            <person name="Jagadeeshwari U."/>
            <person name="Venkata Ramana C."/>
            <person name="Sasikala C."/>
        </authorList>
    </citation>
    <scope>NUCLEOTIDE SEQUENCE</scope>
    <source>
        <strain evidence="1">JY119</strain>
    </source>
</reference>
<keyword evidence="2" id="KW-1185">Reference proteome</keyword>
<evidence type="ECO:0000313" key="1">
    <source>
        <dbReference type="EMBL" id="KAK8203355.1"/>
    </source>
</evidence>
<dbReference type="Proteomes" id="UP001320706">
    <property type="component" value="Unassembled WGS sequence"/>
</dbReference>
<comment type="caution">
    <text evidence="1">The sequence shown here is derived from an EMBL/GenBank/DDBJ whole genome shotgun (WGS) entry which is preliminary data.</text>
</comment>
<protein>
    <submittedName>
        <fullName evidence="1">Uncharacterized protein</fullName>
    </submittedName>
</protein>
<sequence>MAHQMSPPQRPVQRPYSPYAPAQSPPNVGGIALPPAKRQRLSPNPGSPQTVQYASPQGYPAYPPYQNQAYSPATSPPNFNMPEPHPHSSSPAPGPSAGTMGPPPKPEKEEKEKITDISDISDVIFGSGVDLREEENYMVNTYRNVHGNTSFNTSFNSGTTVASPNNSFNSLTQGSYGEHPAFSGHGPVSQPAQSQESIEEEVTRKHEAAARKKAEAQQQHMRDPFLQGNTIRHRMHRIAYDQGVRINVEGLFDKIPEKPPQTMTATNPDGTAGIAAVKSHGLLNENAPLAEVLALISLAANERMRSFLDEAYTLARARRYGEPKPANPALPETFNRLQITDAQREEERIRKRAQRAAAASNTPLDAAPPSATAESASGGTPAPGATPDPNIAPEKPLSKKERERQAKMGQTEEVLHKNANTTAAMALGMGRKKKYSWLTGGAPSTPSNPYKATPKASQASTPAPSSGKKGDGAKDGPTGIGGEGKVIERKWGGWKEDGIEGRGIQMRDLTYVLERDGREKRALQKCLLKLN</sequence>